<proteinExistence type="predicted"/>
<feature type="region of interest" description="Disordered" evidence="1">
    <location>
        <begin position="105"/>
        <end position="150"/>
    </location>
</feature>
<sequence>MIACATLSSGFWPYPQAHSDDGVLDDGPRGSRIMTDHVDTLPPPPGNAEKRSQMYHSIRPYVPEEFQNDPLYAKPSEQEGATAKATKQARLTHRAAMATAAKLHRDQRGLLEKDPEHKNGAAVQKKRMATPNKAASTKIHKSSAAANQLE</sequence>
<evidence type="ECO:0000313" key="3">
    <source>
        <dbReference type="Proteomes" id="UP001165083"/>
    </source>
</evidence>
<dbReference type="OrthoDB" id="126120at2759"/>
<feature type="compositionally biased region" description="Basic and acidic residues" evidence="1">
    <location>
        <begin position="21"/>
        <end position="39"/>
    </location>
</feature>
<name>A0A9W6TB13_9STRA</name>
<protein>
    <submittedName>
        <fullName evidence="2">Unnamed protein product</fullName>
    </submittedName>
</protein>
<organism evidence="2 3">
    <name type="scientific">Phytophthora lilii</name>
    <dbReference type="NCBI Taxonomy" id="2077276"/>
    <lineage>
        <taxon>Eukaryota</taxon>
        <taxon>Sar</taxon>
        <taxon>Stramenopiles</taxon>
        <taxon>Oomycota</taxon>
        <taxon>Peronosporomycetes</taxon>
        <taxon>Peronosporales</taxon>
        <taxon>Peronosporaceae</taxon>
        <taxon>Phytophthora</taxon>
    </lineage>
</organism>
<dbReference type="EMBL" id="BSXW01000065">
    <property type="protein sequence ID" value="GMF11142.1"/>
    <property type="molecule type" value="Genomic_DNA"/>
</dbReference>
<dbReference type="AlphaFoldDB" id="A0A9W6TB13"/>
<evidence type="ECO:0000313" key="2">
    <source>
        <dbReference type="EMBL" id="GMF11142.1"/>
    </source>
</evidence>
<evidence type="ECO:0000256" key="1">
    <source>
        <dbReference type="SAM" id="MobiDB-lite"/>
    </source>
</evidence>
<gene>
    <name evidence="2" type="ORF">Plil01_000188100</name>
</gene>
<reference evidence="2" key="1">
    <citation type="submission" date="2023-04" db="EMBL/GenBank/DDBJ databases">
        <title>Phytophthora lilii NBRC 32176.</title>
        <authorList>
            <person name="Ichikawa N."/>
            <person name="Sato H."/>
            <person name="Tonouchi N."/>
        </authorList>
    </citation>
    <scope>NUCLEOTIDE SEQUENCE</scope>
    <source>
        <strain evidence="2">NBRC 32176</strain>
    </source>
</reference>
<dbReference type="Proteomes" id="UP001165083">
    <property type="component" value="Unassembled WGS sequence"/>
</dbReference>
<comment type="caution">
    <text evidence="2">The sequence shown here is derived from an EMBL/GenBank/DDBJ whole genome shotgun (WGS) entry which is preliminary data.</text>
</comment>
<feature type="compositionally biased region" description="Basic and acidic residues" evidence="1">
    <location>
        <begin position="105"/>
        <end position="119"/>
    </location>
</feature>
<feature type="region of interest" description="Disordered" evidence="1">
    <location>
        <begin position="21"/>
        <end position="51"/>
    </location>
</feature>
<keyword evidence="3" id="KW-1185">Reference proteome</keyword>
<accession>A0A9W6TB13</accession>